<reference evidence="2 3" key="1">
    <citation type="submission" date="2017-05" db="EMBL/GenBank/DDBJ databases">
        <title>Vagococcus spp. assemblies.</title>
        <authorList>
            <person name="Gulvik C.A."/>
        </authorList>
    </citation>
    <scope>NUCLEOTIDE SEQUENCE [LARGE SCALE GENOMIC DNA]</scope>
    <source>
        <strain evidence="2 3">LMG 24798</strain>
    </source>
</reference>
<dbReference type="Gene3D" id="2.130.10.10">
    <property type="entry name" value="YVTN repeat-like/Quinoprotein amine dehydrogenase"/>
    <property type="match status" value="1"/>
</dbReference>
<dbReference type="PANTHER" id="PTHR30344:SF1">
    <property type="entry name" value="6-PHOSPHOGLUCONOLACTONASE"/>
    <property type="match status" value="1"/>
</dbReference>
<dbReference type="OrthoDB" id="9790815at2"/>
<gene>
    <name evidence="2" type="ORF">CBF27_06635</name>
</gene>
<dbReference type="EMBL" id="NGKC01000006">
    <property type="protein sequence ID" value="RSU12097.1"/>
    <property type="molecule type" value="Genomic_DNA"/>
</dbReference>
<dbReference type="RefSeq" id="WP_126813543.1">
    <property type="nucleotide sequence ID" value="NZ_NGKC01000006.1"/>
</dbReference>
<keyword evidence="3" id="KW-1185">Reference proteome</keyword>
<evidence type="ECO:0000313" key="2">
    <source>
        <dbReference type="EMBL" id="RSU12097.1"/>
    </source>
</evidence>
<organism evidence="2 3">
    <name type="scientific">Vagococcus acidifermentans</name>
    <dbReference type="NCBI Taxonomy" id="564710"/>
    <lineage>
        <taxon>Bacteria</taxon>
        <taxon>Bacillati</taxon>
        <taxon>Bacillota</taxon>
        <taxon>Bacilli</taxon>
        <taxon>Lactobacillales</taxon>
        <taxon>Enterococcaceae</taxon>
        <taxon>Vagococcus</taxon>
    </lineage>
</organism>
<sequence length="346" mass="37986">MKETLFLGTYTKRDSKGVYQISLDTDKPELIELNHLVEEDNPTYLTLSADKRLYCVTKAADKGGVAAYQLNEDGTFSFINREVTDGAPPCYVAVDEERQLVYSAFYHQGSVASYTIREDGGLELADLIQHDGNGPHANQQGPHVHYADLTPDNRLVVCDLGNDSVYTYHVAPDGKLTETARFAAEPGTGPRHLVFHPNKQTAYLFGELANTVTVLAYDAAAGSFEALQTVSTLPEDFHDFNGGAAIRISSDGKFLYASNRGHNSLAVFSVADNSESIQLIQLISVEGDFPRDFALDNTERFIVVANQNTDNLTLIQRDQTSGKLTLLAKDIYAPETVCTFFVPAND</sequence>
<name>A0A430AVL4_9ENTE</name>
<proteinExistence type="inferred from homology"/>
<accession>A0A430AVL4</accession>
<dbReference type="InterPro" id="IPR015943">
    <property type="entry name" value="WD40/YVTN_repeat-like_dom_sf"/>
</dbReference>
<dbReference type="AlphaFoldDB" id="A0A430AVL4"/>
<dbReference type="InterPro" id="IPR050282">
    <property type="entry name" value="Cycloisomerase_2"/>
</dbReference>
<dbReference type="PANTHER" id="PTHR30344">
    <property type="entry name" value="6-PHOSPHOGLUCONOLACTONASE-RELATED"/>
    <property type="match status" value="1"/>
</dbReference>
<comment type="caution">
    <text evidence="2">The sequence shown here is derived from an EMBL/GenBank/DDBJ whole genome shotgun (WGS) entry which is preliminary data.</text>
</comment>
<dbReference type="InterPro" id="IPR011048">
    <property type="entry name" value="Haem_d1_sf"/>
</dbReference>
<dbReference type="FunFam" id="2.130.10.10:FF:000306">
    <property type="entry name" value="3-carboxymuconate cyclase"/>
    <property type="match status" value="1"/>
</dbReference>
<protein>
    <recommendedName>
        <fullName evidence="4">6-phosphogluconolactonase</fullName>
    </recommendedName>
</protein>
<evidence type="ECO:0000313" key="3">
    <source>
        <dbReference type="Proteomes" id="UP000286773"/>
    </source>
</evidence>
<dbReference type="SUPFAM" id="SSF51004">
    <property type="entry name" value="C-terminal (heme d1) domain of cytochrome cd1-nitrite reductase"/>
    <property type="match status" value="1"/>
</dbReference>
<evidence type="ECO:0000256" key="1">
    <source>
        <dbReference type="ARBA" id="ARBA00005564"/>
    </source>
</evidence>
<dbReference type="Pfam" id="PF10282">
    <property type="entry name" value="Lactonase"/>
    <property type="match status" value="1"/>
</dbReference>
<dbReference type="GO" id="GO:0017057">
    <property type="term" value="F:6-phosphogluconolactonase activity"/>
    <property type="evidence" value="ECO:0007669"/>
    <property type="project" value="TreeGrafter"/>
</dbReference>
<comment type="similarity">
    <text evidence="1">Belongs to the cycloisomerase 2 family.</text>
</comment>
<dbReference type="Proteomes" id="UP000286773">
    <property type="component" value="Unassembled WGS sequence"/>
</dbReference>
<dbReference type="GO" id="GO:0005829">
    <property type="term" value="C:cytosol"/>
    <property type="evidence" value="ECO:0007669"/>
    <property type="project" value="TreeGrafter"/>
</dbReference>
<dbReference type="InterPro" id="IPR019405">
    <property type="entry name" value="Lactonase_7-beta_prop"/>
</dbReference>
<evidence type="ECO:0008006" key="4">
    <source>
        <dbReference type="Google" id="ProtNLM"/>
    </source>
</evidence>